<evidence type="ECO:0000313" key="2">
    <source>
        <dbReference type="EMBL" id="OUS40582.1"/>
    </source>
</evidence>
<dbReference type="Pfam" id="PF00873">
    <property type="entry name" value="ACR_tran"/>
    <property type="match status" value="1"/>
</dbReference>
<dbReference type="Gene3D" id="3.30.70.1430">
    <property type="entry name" value="Multidrug efflux transporter AcrB pore domain"/>
    <property type="match status" value="1"/>
</dbReference>
<dbReference type="Gene3D" id="3.30.2090.10">
    <property type="entry name" value="Multidrug efflux transporter AcrB TolC docking domain, DN and DC subdomains"/>
    <property type="match status" value="1"/>
</dbReference>
<feature type="transmembrane region" description="Helical" evidence="1">
    <location>
        <begin position="340"/>
        <end position="373"/>
    </location>
</feature>
<dbReference type="EMBL" id="MABE01000307">
    <property type="protein sequence ID" value="OUS40582.1"/>
    <property type="molecule type" value="Genomic_DNA"/>
</dbReference>
<sequence>MQLPALAIRNHQFTTVLFLLLVMLGVVSFLTMPRSEDPQFDFSAAVIKVVSPGTIPMDMEKLVVDPIEAALNELEDIKNIKTNVEDGLTVIRIEFLYGTDPDDKYDEVVSSIARIRDDLPASIVALKIDKISPADVSILQLALVSDQASYSELKRHAEALEQRLERASGVKRVDVEALPELEVQIQVDQRQVNALGISLDEIFVAVQSAAQNLPGGHANGGDRRFTVRTSGDYQSLQQIEDTVVRGSQGKFIYLRDVAQIYMGETLPTYRAKLNGEKAVFVSVVQRKGSQIFRVMEGIQAQIDKYQPRIPSEIKLLTVMDQSVSVERQISGFFDSLNQGLILVAILSIIVLGFKPSLVVVSAVPLSIFIAIGWV</sequence>
<dbReference type="PANTHER" id="PTHR32063:SF24">
    <property type="entry name" value="CATION EFFLUX SYSTEM (ACRB_ACRD_ACRF FAMILY)"/>
    <property type="match status" value="1"/>
</dbReference>
<protein>
    <submittedName>
        <fullName evidence="2">Multidrug transporter</fullName>
    </submittedName>
</protein>
<dbReference type="Proteomes" id="UP000227088">
    <property type="component" value="Unassembled WGS sequence"/>
</dbReference>
<name>A0A1Y5HZY5_OLEAN</name>
<dbReference type="GO" id="GO:0005886">
    <property type="term" value="C:plasma membrane"/>
    <property type="evidence" value="ECO:0007669"/>
    <property type="project" value="TreeGrafter"/>
</dbReference>
<comment type="caution">
    <text evidence="2">The sequence shown here is derived from an EMBL/GenBank/DDBJ whole genome shotgun (WGS) entry which is preliminary data.</text>
</comment>
<evidence type="ECO:0000313" key="3">
    <source>
        <dbReference type="Proteomes" id="UP000227088"/>
    </source>
</evidence>
<dbReference type="Gene3D" id="1.20.1640.10">
    <property type="entry name" value="Multidrug efflux transporter AcrB transmembrane domain"/>
    <property type="match status" value="1"/>
</dbReference>
<feature type="transmembrane region" description="Helical" evidence="1">
    <location>
        <begin position="12"/>
        <end position="32"/>
    </location>
</feature>
<evidence type="ECO:0000256" key="1">
    <source>
        <dbReference type="SAM" id="Phobius"/>
    </source>
</evidence>
<dbReference type="GO" id="GO:0042910">
    <property type="term" value="F:xenobiotic transmembrane transporter activity"/>
    <property type="evidence" value="ECO:0007669"/>
    <property type="project" value="TreeGrafter"/>
</dbReference>
<dbReference type="SUPFAM" id="SSF82714">
    <property type="entry name" value="Multidrug efflux transporter AcrB TolC docking domain, DN and DC subdomains"/>
    <property type="match status" value="1"/>
</dbReference>
<dbReference type="SUPFAM" id="SSF82693">
    <property type="entry name" value="Multidrug efflux transporter AcrB pore domain, PN1, PN2, PC1 and PC2 subdomains"/>
    <property type="match status" value="2"/>
</dbReference>
<keyword evidence="1" id="KW-1133">Transmembrane helix</keyword>
<reference evidence="3" key="1">
    <citation type="journal article" date="2017" name="Proc. Natl. Acad. Sci. U.S.A.">
        <title>Simulation of Deepwater Horizon oil plume reveals substrate specialization within a complex community of hydrocarbon degraders.</title>
        <authorList>
            <person name="Hu P."/>
            <person name="Dubinsky E.A."/>
            <person name="Probst A.J."/>
            <person name="Wang J."/>
            <person name="Sieber C.M.K."/>
            <person name="Tom L.M."/>
            <person name="Gardinali P."/>
            <person name="Banfield J.F."/>
            <person name="Atlas R.M."/>
            <person name="Andersen G.L."/>
        </authorList>
    </citation>
    <scope>NUCLEOTIDE SEQUENCE [LARGE SCALE GENOMIC DNA]</scope>
</reference>
<dbReference type="InterPro" id="IPR027463">
    <property type="entry name" value="AcrB_DN_DC_subdom"/>
</dbReference>
<dbReference type="AlphaFoldDB" id="A0A1Y5HZY5"/>
<organism evidence="2 3">
    <name type="scientific">Oleispira antarctica</name>
    <dbReference type="NCBI Taxonomy" id="188908"/>
    <lineage>
        <taxon>Bacteria</taxon>
        <taxon>Pseudomonadati</taxon>
        <taxon>Pseudomonadota</taxon>
        <taxon>Gammaproteobacteria</taxon>
        <taxon>Oceanospirillales</taxon>
        <taxon>Oceanospirillaceae</taxon>
        <taxon>Oleispira</taxon>
    </lineage>
</organism>
<accession>A0A1Y5HZY5</accession>
<proteinExistence type="predicted"/>
<dbReference type="PANTHER" id="PTHR32063">
    <property type="match status" value="1"/>
</dbReference>
<keyword evidence="1" id="KW-0472">Membrane</keyword>
<dbReference type="InterPro" id="IPR001036">
    <property type="entry name" value="Acrflvin-R"/>
</dbReference>
<keyword evidence="1" id="KW-0812">Transmembrane</keyword>
<feature type="non-terminal residue" evidence="2">
    <location>
        <position position="374"/>
    </location>
</feature>
<gene>
    <name evidence="2" type="ORF">A9R00_05285</name>
</gene>